<accession>A0A562LYI0</accession>
<protein>
    <recommendedName>
        <fullName evidence="4">DUF2894 family protein</fullName>
    </recommendedName>
</protein>
<feature type="compositionally biased region" description="Basic residues" evidence="1">
    <location>
        <begin position="213"/>
        <end position="224"/>
    </location>
</feature>
<name>A0A562LYI0_9GAMM</name>
<evidence type="ECO:0000256" key="1">
    <source>
        <dbReference type="SAM" id="MobiDB-lite"/>
    </source>
</evidence>
<dbReference type="OrthoDB" id="6025757at2"/>
<reference evidence="2 3" key="1">
    <citation type="journal article" date="2015" name="Stand. Genomic Sci.">
        <title>Genomic Encyclopedia of Bacterial and Archaeal Type Strains, Phase III: the genomes of soil and plant-associated and newly described type strains.</title>
        <authorList>
            <person name="Whitman W.B."/>
            <person name="Woyke T."/>
            <person name="Klenk H.P."/>
            <person name="Zhou Y."/>
            <person name="Lilburn T.G."/>
            <person name="Beck B.J."/>
            <person name="De Vos P."/>
            <person name="Vandamme P."/>
            <person name="Eisen J.A."/>
            <person name="Garrity G."/>
            <person name="Hugenholtz P."/>
            <person name="Kyrpides N.C."/>
        </authorList>
    </citation>
    <scope>NUCLEOTIDE SEQUENCE [LARGE SCALE GENOMIC DNA]</scope>
    <source>
        <strain evidence="2 3">CGMCC 1.10136</strain>
    </source>
</reference>
<dbReference type="InterPro" id="IPR021549">
    <property type="entry name" value="DUF2894"/>
</dbReference>
<dbReference type="Proteomes" id="UP000316471">
    <property type="component" value="Unassembled WGS sequence"/>
</dbReference>
<dbReference type="AlphaFoldDB" id="A0A562LYI0"/>
<evidence type="ECO:0000313" key="3">
    <source>
        <dbReference type="Proteomes" id="UP000316471"/>
    </source>
</evidence>
<dbReference type="RefSeq" id="WP_158636271.1">
    <property type="nucleotide sequence ID" value="NZ_VLKP01000003.1"/>
</dbReference>
<proteinExistence type="predicted"/>
<gene>
    <name evidence="2" type="ORF">IP93_00957</name>
</gene>
<evidence type="ECO:0008006" key="4">
    <source>
        <dbReference type="Google" id="ProtNLM"/>
    </source>
</evidence>
<organism evidence="2 3">
    <name type="scientific">Aerolutibacter ruishenii</name>
    <dbReference type="NCBI Taxonomy" id="686800"/>
    <lineage>
        <taxon>Bacteria</taxon>
        <taxon>Pseudomonadati</taxon>
        <taxon>Pseudomonadota</taxon>
        <taxon>Gammaproteobacteria</taxon>
        <taxon>Lysobacterales</taxon>
        <taxon>Lysobacteraceae</taxon>
        <taxon>Aerolutibacter</taxon>
    </lineage>
</organism>
<dbReference type="Pfam" id="PF11445">
    <property type="entry name" value="DUF2894"/>
    <property type="match status" value="1"/>
</dbReference>
<feature type="region of interest" description="Disordered" evidence="1">
    <location>
        <begin position="202"/>
        <end position="224"/>
    </location>
</feature>
<sequence>MSGSSANMRSKLEAWRAQGADRLAPLRFQHIEALDRRAAAQSGTVRAVLDQRLAELVAAYAQDLERGPVMTEAATGFALEDVARRDRRDSSGPLVALVSALTRGSPANIAAGHSSLAPAGAPGLSVIDEIRQACTKVRNQSQLRQALIPSPADAGPLNSASLVHRALTRMQELSPVYLEHFIAHVDALSALQSSCASALRPVENAARPTGPAKRTRAKARKRTP</sequence>
<comment type="caution">
    <text evidence="2">The sequence shown here is derived from an EMBL/GenBank/DDBJ whole genome shotgun (WGS) entry which is preliminary data.</text>
</comment>
<dbReference type="EMBL" id="VLKP01000003">
    <property type="protein sequence ID" value="TWI12613.1"/>
    <property type="molecule type" value="Genomic_DNA"/>
</dbReference>
<keyword evidence="3" id="KW-1185">Reference proteome</keyword>
<evidence type="ECO:0000313" key="2">
    <source>
        <dbReference type="EMBL" id="TWI12613.1"/>
    </source>
</evidence>